<dbReference type="SUPFAM" id="SSF52058">
    <property type="entry name" value="L domain-like"/>
    <property type="match status" value="1"/>
</dbReference>
<sequence>MYPKQINLDWWNDLSDAWQNALIDFYKNHHDMTFTPENFDWQSLQEITVLSLSNLDSPDPLNDFTHLRALSLYSCHLRDLHAISNLEQLEFLNISCAPISDLEPLRLLPNLKVLSLNDHLIKDFSILGELTQVKGFDLESKFNGVRSLKMLEGKMNVTNLSVFGSKKIKNLPNLKSVTIAGKKRATIENCPNIETLDIAPSYDLREGFDCSNLGEIPNLKKLNIWRFNTSIEEWFASNTFEELEVLTISSSVNKILTLEWLTPQKFPKLTTLFIGVSAHIKTIPYPLPSINRFGYRFIEYSTSYEENIQESECRTYFPNASFIKDDISGERIKLISAWNFYRFTKGTFDEEIPEVLF</sequence>
<accession>A0ABX8H4E8</accession>
<dbReference type="PANTHER" id="PTHR47186">
    <property type="entry name" value="LEUCINE-RICH REPEAT-CONTAINING PROTEIN 57"/>
    <property type="match status" value="1"/>
</dbReference>
<dbReference type="PANTHER" id="PTHR47186:SF15">
    <property type="entry name" value="NB-ARC DOMAIN-CONTAINING PROTEIN"/>
    <property type="match status" value="1"/>
</dbReference>
<evidence type="ECO:0000313" key="2">
    <source>
        <dbReference type="Proteomes" id="UP000682802"/>
    </source>
</evidence>
<keyword evidence="1" id="KW-0614">Plasmid</keyword>
<dbReference type="RefSeq" id="WP_144077387.1">
    <property type="nucleotide sequence ID" value="NZ_CP076131.1"/>
</dbReference>
<proteinExistence type="predicted"/>
<gene>
    <name evidence="1" type="ORF">KM029_26615</name>
</gene>
<dbReference type="InterPro" id="IPR001611">
    <property type="entry name" value="Leu-rich_rpt"/>
</dbReference>
<organism evidence="1 2">
    <name type="scientific">Flammeovirga kamogawensis</name>
    <dbReference type="NCBI Taxonomy" id="373891"/>
    <lineage>
        <taxon>Bacteria</taxon>
        <taxon>Pseudomonadati</taxon>
        <taxon>Bacteroidota</taxon>
        <taxon>Cytophagia</taxon>
        <taxon>Cytophagales</taxon>
        <taxon>Flammeovirgaceae</taxon>
        <taxon>Flammeovirga</taxon>
    </lineage>
</organism>
<dbReference type="PROSITE" id="PS51450">
    <property type="entry name" value="LRR"/>
    <property type="match status" value="1"/>
</dbReference>
<dbReference type="Proteomes" id="UP000682802">
    <property type="component" value="Plasmid p2"/>
</dbReference>
<keyword evidence="2" id="KW-1185">Reference proteome</keyword>
<dbReference type="Gene3D" id="3.80.10.10">
    <property type="entry name" value="Ribonuclease Inhibitor"/>
    <property type="match status" value="1"/>
</dbReference>
<dbReference type="InterPro" id="IPR032675">
    <property type="entry name" value="LRR_dom_sf"/>
</dbReference>
<evidence type="ECO:0000313" key="1">
    <source>
        <dbReference type="EMBL" id="QWG10783.1"/>
    </source>
</evidence>
<name>A0ABX8H4E8_9BACT</name>
<reference evidence="1 2" key="1">
    <citation type="submission" date="2021-05" db="EMBL/GenBank/DDBJ databases">
        <title>Comparative genomic studies on the polysaccharide-degrading batcterial strains of the Flammeovirga genus.</title>
        <authorList>
            <person name="Zewei F."/>
            <person name="Zheng Z."/>
            <person name="Yu L."/>
            <person name="Ruyue G."/>
            <person name="Yanhong M."/>
            <person name="Yuanyuan C."/>
            <person name="Jingyan G."/>
            <person name="Wenjun H."/>
        </authorList>
    </citation>
    <scope>NUCLEOTIDE SEQUENCE [LARGE SCALE GENOMIC DNA]</scope>
    <source>
        <strain evidence="1 2">YS10</strain>
        <plasmid evidence="1 2">p2</plasmid>
    </source>
</reference>
<evidence type="ECO:0008006" key="3">
    <source>
        <dbReference type="Google" id="ProtNLM"/>
    </source>
</evidence>
<dbReference type="EMBL" id="CP076131">
    <property type="protein sequence ID" value="QWG10783.1"/>
    <property type="molecule type" value="Genomic_DNA"/>
</dbReference>
<protein>
    <recommendedName>
        <fullName evidence="3">Leucine-rich repeat domain-containing protein</fullName>
    </recommendedName>
</protein>
<geneLocation type="plasmid" evidence="1 2">
    <name>p2</name>
</geneLocation>